<dbReference type="OrthoDB" id="7432879at2"/>
<reference evidence="2 3" key="1">
    <citation type="journal article" date="2014" name="Int. J. Syst. Evol. Microbiol.">
        <title>Complete genome sequence of Corynebacterium casei LMG S-19264T (=DSM 44701T), isolated from a smear-ripened cheese.</title>
        <authorList>
            <consortium name="US DOE Joint Genome Institute (JGI-PGF)"/>
            <person name="Walter F."/>
            <person name="Albersmeier A."/>
            <person name="Kalinowski J."/>
            <person name="Ruckert C."/>
        </authorList>
    </citation>
    <scope>NUCLEOTIDE SEQUENCE [LARGE SCALE GENOMIC DNA]</scope>
    <source>
        <strain evidence="2 3">CGMCC 1.15358</strain>
    </source>
</reference>
<gene>
    <name evidence="2" type="ORF">GCM10010989_21540</name>
</gene>
<dbReference type="AlphaFoldDB" id="A0A917DLU6"/>
<accession>A0A917DLU6</accession>
<comment type="caution">
    <text evidence="2">The sequence shown here is derived from an EMBL/GenBank/DDBJ whole genome shotgun (WGS) entry which is preliminary data.</text>
</comment>
<dbReference type="RefSeq" id="WP_082924232.1">
    <property type="nucleotide sequence ID" value="NZ_BMIO01000006.1"/>
</dbReference>
<keyword evidence="3" id="KW-1185">Reference proteome</keyword>
<dbReference type="GO" id="GO:0035438">
    <property type="term" value="F:cyclic-di-GMP binding"/>
    <property type="evidence" value="ECO:0007669"/>
    <property type="project" value="InterPro"/>
</dbReference>
<dbReference type="EMBL" id="BMIO01000006">
    <property type="protein sequence ID" value="GGD46955.1"/>
    <property type="molecule type" value="Genomic_DNA"/>
</dbReference>
<evidence type="ECO:0000313" key="3">
    <source>
        <dbReference type="Proteomes" id="UP000598997"/>
    </source>
</evidence>
<evidence type="ECO:0000259" key="1">
    <source>
        <dbReference type="Pfam" id="PF07238"/>
    </source>
</evidence>
<dbReference type="Gene3D" id="2.40.10.220">
    <property type="entry name" value="predicted glycosyltransferase like domains"/>
    <property type="match status" value="1"/>
</dbReference>
<feature type="domain" description="PilZ" evidence="1">
    <location>
        <begin position="4"/>
        <end position="93"/>
    </location>
</feature>
<protein>
    <recommendedName>
        <fullName evidence="1">PilZ domain-containing protein</fullName>
    </recommendedName>
</protein>
<dbReference type="SUPFAM" id="SSF141371">
    <property type="entry name" value="PilZ domain-like"/>
    <property type="match status" value="1"/>
</dbReference>
<sequence>MQCRQEQRRNLNAPCRIRTGPGLARSATIRDLSSDGCSLEPTRIPLRRADIVEVNIGEGSPIRAEVCWMRSGEGIGLRFLRALQPQVLDQLTRKARDASIMGVAPREPIRFEQTALRPVC</sequence>
<evidence type="ECO:0000313" key="2">
    <source>
        <dbReference type="EMBL" id="GGD46955.1"/>
    </source>
</evidence>
<dbReference type="Proteomes" id="UP000598997">
    <property type="component" value="Unassembled WGS sequence"/>
</dbReference>
<proteinExistence type="predicted"/>
<organism evidence="2 3">
    <name type="scientific">Croceicoccus pelagius</name>
    <dbReference type="NCBI Taxonomy" id="1703341"/>
    <lineage>
        <taxon>Bacteria</taxon>
        <taxon>Pseudomonadati</taxon>
        <taxon>Pseudomonadota</taxon>
        <taxon>Alphaproteobacteria</taxon>
        <taxon>Sphingomonadales</taxon>
        <taxon>Erythrobacteraceae</taxon>
        <taxon>Croceicoccus</taxon>
    </lineage>
</organism>
<name>A0A917DLU6_9SPHN</name>
<dbReference type="Pfam" id="PF07238">
    <property type="entry name" value="PilZ"/>
    <property type="match status" value="1"/>
</dbReference>
<dbReference type="InterPro" id="IPR009875">
    <property type="entry name" value="PilZ_domain"/>
</dbReference>